<gene>
    <name evidence="1" type="ORF">DCAF_LOCUS12959</name>
</gene>
<name>A0AAV1RR68_9ROSI</name>
<protein>
    <submittedName>
        <fullName evidence="1">Uncharacterized protein</fullName>
    </submittedName>
</protein>
<sequence>MEKEVRMDNKDMKTSITSIVARMSVRKPTPLEFIIRAIFNRFATKHTTSKLDEMLNGSEVEIHPNLSLLQECVMSKIIDPLHRLLSSKKDDDILGGRLEGDPSSK</sequence>
<dbReference type="EMBL" id="CAWUPB010001108">
    <property type="protein sequence ID" value="CAK7337918.1"/>
    <property type="molecule type" value="Genomic_DNA"/>
</dbReference>
<evidence type="ECO:0000313" key="2">
    <source>
        <dbReference type="Proteomes" id="UP001314170"/>
    </source>
</evidence>
<accession>A0AAV1RR68</accession>
<organism evidence="1 2">
    <name type="scientific">Dovyalis caffra</name>
    <dbReference type="NCBI Taxonomy" id="77055"/>
    <lineage>
        <taxon>Eukaryota</taxon>
        <taxon>Viridiplantae</taxon>
        <taxon>Streptophyta</taxon>
        <taxon>Embryophyta</taxon>
        <taxon>Tracheophyta</taxon>
        <taxon>Spermatophyta</taxon>
        <taxon>Magnoliopsida</taxon>
        <taxon>eudicotyledons</taxon>
        <taxon>Gunneridae</taxon>
        <taxon>Pentapetalae</taxon>
        <taxon>rosids</taxon>
        <taxon>fabids</taxon>
        <taxon>Malpighiales</taxon>
        <taxon>Salicaceae</taxon>
        <taxon>Flacourtieae</taxon>
        <taxon>Dovyalis</taxon>
    </lineage>
</organism>
<evidence type="ECO:0000313" key="1">
    <source>
        <dbReference type="EMBL" id="CAK7337918.1"/>
    </source>
</evidence>
<reference evidence="1 2" key="1">
    <citation type="submission" date="2024-01" db="EMBL/GenBank/DDBJ databases">
        <authorList>
            <person name="Waweru B."/>
        </authorList>
    </citation>
    <scope>NUCLEOTIDE SEQUENCE [LARGE SCALE GENOMIC DNA]</scope>
</reference>
<proteinExistence type="predicted"/>
<dbReference type="AlphaFoldDB" id="A0AAV1RR68"/>
<dbReference type="Proteomes" id="UP001314170">
    <property type="component" value="Unassembled WGS sequence"/>
</dbReference>
<keyword evidence="2" id="KW-1185">Reference proteome</keyword>
<comment type="caution">
    <text evidence="1">The sequence shown here is derived from an EMBL/GenBank/DDBJ whole genome shotgun (WGS) entry which is preliminary data.</text>
</comment>